<dbReference type="AlphaFoldDB" id="A0A6J4VTN4"/>
<feature type="non-terminal residue" evidence="1">
    <location>
        <position position="1"/>
    </location>
</feature>
<feature type="non-terminal residue" evidence="1">
    <location>
        <position position="85"/>
    </location>
</feature>
<name>A0A6J4VTN4_9BACT</name>
<organism evidence="1">
    <name type="scientific">uncultured Thermomicrobiales bacterium</name>
    <dbReference type="NCBI Taxonomy" id="1645740"/>
    <lineage>
        <taxon>Bacteria</taxon>
        <taxon>Pseudomonadati</taxon>
        <taxon>Thermomicrobiota</taxon>
        <taxon>Thermomicrobia</taxon>
        <taxon>Thermomicrobiales</taxon>
        <taxon>environmental samples</taxon>
    </lineage>
</organism>
<gene>
    <name evidence="1" type="ORF">AVDCRST_MAG59-5363</name>
</gene>
<sequence length="85" mass="9279">WSPGQGVCPSQRSAARLDQAPPRVFCRRRALAAWWNGADGDQSTKRMAEVVMPARCDAAERPNCGLRAENRGTRPGCRGSGSRPR</sequence>
<evidence type="ECO:0000313" key="1">
    <source>
        <dbReference type="EMBL" id="CAA9585055.1"/>
    </source>
</evidence>
<dbReference type="EMBL" id="CADCWF010000375">
    <property type="protein sequence ID" value="CAA9585055.1"/>
    <property type="molecule type" value="Genomic_DNA"/>
</dbReference>
<accession>A0A6J4VTN4</accession>
<protein>
    <submittedName>
        <fullName evidence="1">Uncharacterized protein</fullName>
    </submittedName>
</protein>
<proteinExistence type="predicted"/>
<reference evidence="1" key="1">
    <citation type="submission" date="2020-02" db="EMBL/GenBank/DDBJ databases">
        <authorList>
            <person name="Meier V. D."/>
        </authorList>
    </citation>
    <scope>NUCLEOTIDE SEQUENCE</scope>
    <source>
        <strain evidence="1">AVDCRST_MAG59</strain>
    </source>
</reference>